<protein>
    <submittedName>
        <fullName evidence="3">VanZ family protein</fullName>
    </submittedName>
</protein>
<keyword evidence="1" id="KW-1133">Transmembrane helix</keyword>
<organism evidence="3 4">
    <name type="scientific">Lentilactobacillus parabuchneri DSM 5707 = NBRC 107865</name>
    <dbReference type="NCBI Taxonomy" id="1423784"/>
    <lineage>
        <taxon>Bacteria</taxon>
        <taxon>Bacillati</taxon>
        <taxon>Bacillota</taxon>
        <taxon>Bacilli</taxon>
        <taxon>Lactobacillales</taxon>
        <taxon>Lactobacillaceae</taxon>
        <taxon>Lentilactobacillus</taxon>
    </lineage>
</organism>
<reference evidence="3 4" key="1">
    <citation type="journal article" date="2015" name="Genome Announc.">
        <title>Expanding the biotechnology potential of lactobacilli through comparative genomics of 213 strains and associated genera.</title>
        <authorList>
            <person name="Sun Z."/>
            <person name="Harris H.M."/>
            <person name="McCann A."/>
            <person name="Guo C."/>
            <person name="Argimon S."/>
            <person name="Zhang W."/>
            <person name="Yang X."/>
            <person name="Jeffery I.B."/>
            <person name="Cooney J.C."/>
            <person name="Kagawa T.F."/>
            <person name="Liu W."/>
            <person name="Song Y."/>
            <person name="Salvetti E."/>
            <person name="Wrobel A."/>
            <person name="Rasinkangas P."/>
            <person name="Parkhill J."/>
            <person name="Rea M.C."/>
            <person name="O'Sullivan O."/>
            <person name="Ritari J."/>
            <person name="Douillard F.P."/>
            <person name="Paul Ross R."/>
            <person name="Yang R."/>
            <person name="Briner A.E."/>
            <person name="Felis G.E."/>
            <person name="de Vos W.M."/>
            <person name="Barrangou R."/>
            <person name="Klaenhammer T.R."/>
            <person name="Caufield P.W."/>
            <person name="Cui Y."/>
            <person name="Zhang H."/>
            <person name="O'Toole P.W."/>
        </authorList>
    </citation>
    <scope>NUCLEOTIDE SEQUENCE [LARGE SCALE GENOMIC DNA]</scope>
    <source>
        <strain evidence="3 4">DSM 5707</strain>
    </source>
</reference>
<feature type="transmembrane region" description="Helical" evidence="1">
    <location>
        <begin position="41"/>
        <end position="62"/>
    </location>
</feature>
<feature type="transmembrane region" description="Helical" evidence="1">
    <location>
        <begin position="12"/>
        <end position="29"/>
    </location>
</feature>
<evidence type="ECO:0000259" key="2">
    <source>
        <dbReference type="Pfam" id="PF04892"/>
    </source>
</evidence>
<sequence>MTNDFERKVDVMIKWLPYLLNITGVLVWLKMQSGHLKRLSIFQLVTIISALVYILVVSYLTLAPTSYAFVGPQYVSPMMIGTAPINLVPFWSTTADFYQNVVMMLPMGIYLGLLLPKLKLKNVLLTGLAVSCTIEGLQFVLDLTVGLSRWVDINDVLTNTFGVLVGWLILAVLRHTIVKGLIKPFTITAFK</sequence>
<dbReference type="InterPro" id="IPR006976">
    <property type="entry name" value="VanZ-like"/>
</dbReference>
<dbReference type="Pfam" id="PF04892">
    <property type="entry name" value="VanZ"/>
    <property type="match status" value="1"/>
</dbReference>
<dbReference type="PANTHER" id="PTHR36834:SF1">
    <property type="entry name" value="INTEGRAL MEMBRANE PROTEIN"/>
    <property type="match status" value="1"/>
</dbReference>
<comment type="caution">
    <text evidence="3">The sequence shown here is derived from an EMBL/GenBank/DDBJ whole genome shotgun (WGS) entry which is preliminary data.</text>
</comment>
<feature type="domain" description="VanZ-like" evidence="2">
    <location>
        <begin position="51"/>
        <end position="173"/>
    </location>
</feature>
<name>A0A0R1YZT5_9LACO</name>
<evidence type="ECO:0000313" key="4">
    <source>
        <dbReference type="Proteomes" id="UP000051957"/>
    </source>
</evidence>
<keyword evidence="1" id="KW-0472">Membrane</keyword>
<dbReference type="InterPro" id="IPR053150">
    <property type="entry name" value="Teicoplanin_resist-assoc"/>
</dbReference>
<feature type="transmembrane region" description="Helical" evidence="1">
    <location>
        <begin position="122"/>
        <end position="141"/>
    </location>
</feature>
<dbReference type="AlphaFoldDB" id="A0A0R1YZT5"/>
<dbReference type="EMBL" id="AZGK01000001">
    <property type="protein sequence ID" value="KRM47589.1"/>
    <property type="molecule type" value="Genomic_DNA"/>
</dbReference>
<proteinExistence type="predicted"/>
<feature type="transmembrane region" description="Helical" evidence="1">
    <location>
        <begin position="161"/>
        <end position="182"/>
    </location>
</feature>
<gene>
    <name evidence="3" type="ORF">FC51_GL000063</name>
</gene>
<evidence type="ECO:0000313" key="3">
    <source>
        <dbReference type="EMBL" id="KRM47589.1"/>
    </source>
</evidence>
<dbReference type="PANTHER" id="PTHR36834">
    <property type="entry name" value="MEMBRANE PROTEIN-RELATED"/>
    <property type="match status" value="1"/>
</dbReference>
<dbReference type="PATRIC" id="fig|1423784.4.peg.63"/>
<evidence type="ECO:0000256" key="1">
    <source>
        <dbReference type="SAM" id="Phobius"/>
    </source>
</evidence>
<dbReference type="Proteomes" id="UP000051957">
    <property type="component" value="Unassembled WGS sequence"/>
</dbReference>
<accession>A0A0R1YZT5</accession>
<feature type="transmembrane region" description="Helical" evidence="1">
    <location>
        <begin position="97"/>
        <end position="115"/>
    </location>
</feature>
<keyword evidence="1" id="KW-0812">Transmembrane</keyword>